<sequence>MLASGETSCVASDFRCGTPPHTIALAVYMELTDITEKSRSILQKNVSAKSLKASIQLPHFIFHVLRAIIFHEHNARSHIMFNNASSIPACIFALDCWLFPSVSFEHFRSMPVTVSECVESAWNGIH</sequence>
<evidence type="ECO:0000313" key="1">
    <source>
        <dbReference type="EMBL" id="GIX75076.1"/>
    </source>
</evidence>
<evidence type="ECO:0000313" key="2">
    <source>
        <dbReference type="Proteomes" id="UP001054945"/>
    </source>
</evidence>
<dbReference type="Proteomes" id="UP001054945">
    <property type="component" value="Unassembled WGS sequence"/>
</dbReference>
<dbReference type="AlphaFoldDB" id="A0AAV4MRL8"/>
<name>A0AAV4MRL8_CAEEX</name>
<organism evidence="1 2">
    <name type="scientific">Caerostris extrusa</name>
    <name type="common">Bark spider</name>
    <name type="synonym">Caerostris bankana</name>
    <dbReference type="NCBI Taxonomy" id="172846"/>
    <lineage>
        <taxon>Eukaryota</taxon>
        <taxon>Metazoa</taxon>
        <taxon>Ecdysozoa</taxon>
        <taxon>Arthropoda</taxon>
        <taxon>Chelicerata</taxon>
        <taxon>Arachnida</taxon>
        <taxon>Araneae</taxon>
        <taxon>Araneomorphae</taxon>
        <taxon>Entelegynae</taxon>
        <taxon>Araneoidea</taxon>
        <taxon>Araneidae</taxon>
        <taxon>Caerostris</taxon>
    </lineage>
</organism>
<dbReference type="EMBL" id="BPLR01002557">
    <property type="protein sequence ID" value="GIX75076.1"/>
    <property type="molecule type" value="Genomic_DNA"/>
</dbReference>
<keyword evidence="2" id="KW-1185">Reference proteome</keyword>
<accession>A0AAV4MRL8</accession>
<proteinExistence type="predicted"/>
<protein>
    <submittedName>
        <fullName evidence="1">Uncharacterized protein</fullName>
    </submittedName>
</protein>
<reference evidence="1 2" key="1">
    <citation type="submission" date="2021-06" db="EMBL/GenBank/DDBJ databases">
        <title>Caerostris extrusa draft genome.</title>
        <authorList>
            <person name="Kono N."/>
            <person name="Arakawa K."/>
        </authorList>
    </citation>
    <scope>NUCLEOTIDE SEQUENCE [LARGE SCALE GENOMIC DNA]</scope>
</reference>
<gene>
    <name evidence="1" type="ORF">CEXT_176781</name>
</gene>
<comment type="caution">
    <text evidence="1">The sequence shown here is derived from an EMBL/GenBank/DDBJ whole genome shotgun (WGS) entry which is preliminary data.</text>
</comment>